<proteinExistence type="predicted"/>
<accession>A0ABP8USQ8</accession>
<dbReference type="EMBL" id="BAABHK010000023">
    <property type="protein sequence ID" value="GAA4638600.1"/>
    <property type="molecule type" value="Genomic_DNA"/>
</dbReference>
<dbReference type="InterPro" id="IPR023365">
    <property type="entry name" value="Sortase_dom-sf"/>
</dbReference>
<evidence type="ECO:0000313" key="3">
    <source>
        <dbReference type="EMBL" id="GAA4638600.1"/>
    </source>
</evidence>
<dbReference type="NCBIfam" id="NF033748">
    <property type="entry name" value="class_F_sortase"/>
    <property type="match status" value="1"/>
</dbReference>
<reference evidence="4" key="1">
    <citation type="journal article" date="2019" name="Int. J. Syst. Evol. Microbiol.">
        <title>The Global Catalogue of Microorganisms (GCM) 10K type strain sequencing project: providing services to taxonomists for standard genome sequencing and annotation.</title>
        <authorList>
            <consortium name="The Broad Institute Genomics Platform"/>
            <consortium name="The Broad Institute Genome Sequencing Center for Infectious Disease"/>
            <person name="Wu L."/>
            <person name="Ma J."/>
        </authorList>
    </citation>
    <scope>NUCLEOTIDE SEQUENCE [LARGE SCALE GENOMIC DNA]</scope>
    <source>
        <strain evidence="4">JCM 17939</strain>
    </source>
</reference>
<comment type="caution">
    <text evidence="3">The sequence shown here is derived from an EMBL/GenBank/DDBJ whole genome shotgun (WGS) entry which is preliminary data.</text>
</comment>
<gene>
    <name evidence="3" type="ORF">GCM10023196_097000</name>
</gene>
<dbReference type="Proteomes" id="UP001501442">
    <property type="component" value="Unassembled WGS sequence"/>
</dbReference>
<organism evidence="3 4">
    <name type="scientific">Actinoallomurus vinaceus</name>
    <dbReference type="NCBI Taxonomy" id="1080074"/>
    <lineage>
        <taxon>Bacteria</taxon>
        <taxon>Bacillati</taxon>
        <taxon>Actinomycetota</taxon>
        <taxon>Actinomycetes</taxon>
        <taxon>Streptosporangiales</taxon>
        <taxon>Thermomonosporaceae</taxon>
        <taxon>Actinoallomurus</taxon>
    </lineage>
</organism>
<dbReference type="Pfam" id="PF04203">
    <property type="entry name" value="Sortase"/>
    <property type="match status" value="1"/>
</dbReference>
<dbReference type="CDD" id="cd05829">
    <property type="entry name" value="Sortase_F"/>
    <property type="match status" value="1"/>
</dbReference>
<evidence type="ECO:0000313" key="4">
    <source>
        <dbReference type="Proteomes" id="UP001501442"/>
    </source>
</evidence>
<feature type="region of interest" description="Disordered" evidence="2">
    <location>
        <begin position="192"/>
        <end position="214"/>
    </location>
</feature>
<keyword evidence="4" id="KW-1185">Reference proteome</keyword>
<dbReference type="InterPro" id="IPR042001">
    <property type="entry name" value="Sortase_F"/>
</dbReference>
<evidence type="ECO:0000256" key="2">
    <source>
        <dbReference type="SAM" id="MobiDB-lite"/>
    </source>
</evidence>
<dbReference type="Gene3D" id="2.40.260.10">
    <property type="entry name" value="Sortase"/>
    <property type="match status" value="1"/>
</dbReference>
<protein>
    <submittedName>
        <fullName evidence="3">Class F sortase</fullName>
    </submittedName>
</protein>
<feature type="region of interest" description="Disordered" evidence="2">
    <location>
        <begin position="17"/>
        <end position="37"/>
    </location>
</feature>
<evidence type="ECO:0000256" key="1">
    <source>
        <dbReference type="ARBA" id="ARBA00022801"/>
    </source>
</evidence>
<name>A0ABP8USQ8_9ACTN</name>
<dbReference type="InterPro" id="IPR005754">
    <property type="entry name" value="Sortase"/>
</dbReference>
<dbReference type="SUPFAM" id="SSF63817">
    <property type="entry name" value="Sortase"/>
    <property type="match status" value="1"/>
</dbReference>
<keyword evidence="1" id="KW-0378">Hydrolase</keyword>
<sequence>MIAAGAAVLWFDACESPGPPRPDSHAARSGAAVDPSAQPALGASVPVRLDVPKIGVHARLLRVGLDRDGSVGVPPLSRAHLAGWYDKGPSPGERGPAVLVGHVDSKKGPAVFFRLGSLRPGDTVEVTRTDGVVAAFTVDSVERVSKKHFPTQRVYGDLGFAGLRLITCGGDFDGHSYLDNTIVYAHLAAGRRKGAPPASGSETPAPAGSAAQKP</sequence>